<dbReference type="Proteomes" id="UP000606786">
    <property type="component" value="Unassembled WGS sequence"/>
</dbReference>
<protein>
    <submittedName>
        <fullName evidence="1">(Mediterranean fruit fly) hypothetical protein</fullName>
    </submittedName>
</protein>
<evidence type="ECO:0000313" key="1">
    <source>
        <dbReference type="EMBL" id="CAD7006203.1"/>
    </source>
</evidence>
<evidence type="ECO:0000313" key="2">
    <source>
        <dbReference type="Proteomes" id="UP000606786"/>
    </source>
</evidence>
<gene>
    <name evidence="1" type="ORF">CCAP1982_LOCUS14531</name>
</gene>
<proteinExistence type="predicted"/>
<dbReference type="EMBL" id="CAJHJT010000034">
    <property type="protein sequence ID" value="CAD7006203.1"/>
    <property type="molecule type" value="Genomic_DNA"/>
</dbReference>
<dbReference type="AlphaFoldDB" id="A0A811V990"/>
<accession>A0A811V990</accession>
<reference evidence="1" key="1">
    <citation type="submission" date="2020-11" db="EMBL/GenBank/DDBJ databases">
        <authorList>
            <person name="Whitehead M."/>
        </authorList>
    </citation>
    <scope>NUCLEOTIDE SEQUENCE</scope>
    <source>
        <strain evidence="1">EGII</strain>
    </source>
</reference>
<sequence length="56" mass="6742">APNNNIDSDHMNTFNTQKDTEYDQWKNAEQRDSSKYNIETWIIADQILREKEQQIL</sequence>
<organism evidence="1 2">
    <name type="scientific">Ceratitis capitata</name>
    <name type="common">Mediterranean fruit fly</name>
    <name type="synonym">Tephritis capitata</name>
    <dbReference type="NCBI Taxonomy" id="7213"/>
    <lineage>
        <taxon>Eukaryota</taxon>
        <taxon>Metazoa</taxon>
        <taxon>Ecdysozoa</taxon>
        <taxon>Arthropoda</taxon>
        <taxon>Hexapoda</taxon>
        <taxon>Insecta</taxon>
        <taxon>Pterygota</taxon>
        <taxon>Neoptera</taxon>
        <taxon>Endopterygota</taxon>
        <taxon>Diptera</taxon>
        <taxon>Brachycera</taxon>
        <taxon>Muscomorpha</taxon>
        <taxon>Tephritoidea</taxon>
        <taxon>Tephritidae</taxon>
        <taxon>Ceratitis</taxon>
        <taxon>Ceratitis</taxon>
    </lineage>
</organism>
<feature type="non-terminal residue" evidence="1">
    <location>
        <position position="1"/>
    </location>
</feature>
<keyword evidence="2" id="KW-1185">Reference proteome</keyword>
<comment type="caution">
    <text evidence="1">The sequence shown here is derived from an EMBL/GenBank/DDBJ whole genome shotgun (WGS) entry which is preliminary data.</text>
</comment>
<name>A0A811V990_CERCA</name>